<evidence type="ECO:0000313" key="2">
    <source>
        <dbReference type="EMBL" id="ATA65593.1"/>
    </source>
</evidence>
<feature type="domain" description="NAD-dependent DNA ligase adenylation" evidence="1">
    <location>
        <begin position="1"/>
        <end position="53"/>
    </location>
</feature>
<evidence type="ECO:0000313" key="3">
    <source>
        <dbReference type="Proteomes" id="UP000223363"/>
    </source>
</evidence>
<accession>A0A289ZTP6</accession>
<dbReference type="GO" id="GO:0003911">
    <property type="term" value="F:DNA ligase (NAD+) activity"/>
    <property type="evidence" value="ECO:0007669"/>
    <property type="project" value="InterPro"/>
</dbReference>
<dbReference type="Proteomes" id="UP000223363">
    <property type="component" value="Segment"/>
</dbReference>
<dbReference type="InterPro" id="IPR013839">
    <property type="entry name" value="DNAligase_adenylation"/>
</dbReference>
<dbReference type="Pfam" id="PF01653">
    <property type="entry name" value="DNA_ligase_aden"/>
    <property type="match status" value="1"/>
</dbReference>
<evidence type="ECO:0000259" key="1">
    <source>
        <dbReference type="Pfam" id="PF01653"/>
    </source>
</evidence>
<organism evidence="2 3">
    <name type="scientific">Serratia phage vB_SmaM_ 2050HW</name>
    <dbReference type="NCBI Taxonomy" id="2024252"/>
    <lineage>
        <taxon>Viruses</taxon>
        <taxon>Duplodnaviria</taxon>
        <taxon>Heunggongvirae</taxon>
        <taxon>Uroviricota</taxon>
        <taxon>Caudoviricetes</taxon>
        <taxon>Chimalliviridae</taxon>
        <taxon>Moabitevirus</taxon>
        <taxon>Moabitevirus mv2050HW</taxon>
    </lineage>
</organism>
<name>A0A289ZTP6_9CAUD</name>
<protein>
    <submittedName>
        <fullName evidence="2">NAD-dependent DNA ligase</fullName>
    </submittedName>
</protein>
<dbReference type="SUPFAM" id="SSF56091">
    <property type="entry name" value="DNA ligase/mRNA capping enzyme, catalytic domain"/>
    <property type="match status" value="1"/>
</dbReference>
<dbReference type="EMBL" id="MF285618">
    <property type="protein sequence ID" value="ATA65593.1"/>
    <property type="molecule type" value="Genomic_DNA"/>
</dbReference>
<keyword evidence="3" id="KW-1185">Reference proteome</keyword>
<proteinExistence type="predicted"/>
<reference evidence="3" key="1">
    <citation type="submission" date="2017-06" db="EMBL/GenBank/DDBJ databases">
        <authorList>
            <person name="Zhao X."/>
        </authorList>
    </citation>
    <scope>NUCLEOTIDE SEQUENCE [LARGE SCALE GENOMIC DNA]</scope>
</reference>
<gene>
    <name evidence="2" type="ORF">2050HW_00258</name>
</gene>
<dbReference type="Gene3D" id="3.30.470.30">
    <property type="entry name" value="DNA ligase/mRNA capping enzyme"/>
    <property type="match status" value="1"/>
</dbReference>
<sequence>MLSLENVFSKDELTEFITRTMNALGTKPEYVVEYKYDGLAINLRYDNGVIDSGCYTRRW</sequence>
<keyword evidence="2" id="KW-0436">Ligase</keyword>